<feature type="region of interest" description="Disordered" evidence="1">
    <location>
        <begin position="647"/>
        <end position="671"/>
    </location>
</feature>
<organism evidence="2 3">
    <name type="scientific">Bergeyella cardium</name>
    <dbReference type="NCBI Taxonomy" id="1585976"/>
    <lineage>
        <taxon>Bacteria</taxon>
        <taxon>Pseudomonadati</taxon>
        <taxon>Bacteroidota</taxon>
        <taxon>Flavobacteriia</taxon>
        <taxon>Flavobacteriales</taxon>
        <taxon>Weeksellaceae</taxon>
        <taxon>Bergeyella</taxon>
    </lineage>
</organism>
<evidence type="ECO:0000313" key="2">
    <source>
        <dbReference type="EMBL" id="QHN64612.1"/>
    </source>
</evidence>
<sequence>MAETSIILKGGVEELELLEKAKVYYNTILPKYWEKKENNTIDLILRHPQKEDGFSLPDKEEYKIEDILKTLEKHRQRQYNKQKDYSNSQYKDEFWSAYTDYIAEKKLKIILSEKQDGKSMEKLSFKDKYITPLTKEYKDFIHEMENTPSEIFYRDGERRFSKEQEKFFDIYMYKQKKYYENIKITPEINNMFQEIKNNFSLKEQGLIYYQISHNPRDLTRHYFLENYIANSEIKKEQLNKVNNFLNENLNGDSEKEESLKKAMNIDSNFIEKIEILKKLFIFYEKLDFDEKEKVSYWDINQIAEKEANYHSLYNHGIKQNQNLQNMDNTQEINKEKINSFVNDVIFTQKNETEQEHTERYTQMWNELNGDEKAYVQEKGADIAVSSIGEAYYEDTFMPREKENEIIADFNSKIEKLSSEEVVTKKHNEPKKEFDITEHLNNQMKYLGFGDNHKEEIQKGIDSNDKSFQIKTTSDRVMEGNQVDFAINFNKSEKGGVFLNSFDARLITQDGEERSHNFKLNFTAKEAINLLEGRAVKTEFNNSKTNEPFEAFVRLKFNEPKNEYDNYKLEFHKANEIDTAKIVELSGLKFEKPEYKDFVVKSLEKGNITNVKFTHEGNEIEGKAVLNPQYKNLNLYDKEMNRLNTNKPLQGLEQDNSHEKNNVRQQNISRSI</sequence>
<dbReference type="EMBL" id="CP029149">
    <property type="protein sequence ID" value="QHN64612.1"/>
    <property type="molecule type" value="Genomic_DNA"/>
</dbReference>
<dbReference type="OrthoDB" id="6372253at2"/>
<feature type="compositionally biased region" description="Polar residues" evidence="1">
    <location>
        <begin position="662"/>
        <end position="671"/>
    </location>
</feature>
<accession>A0A6P1QRA1</accession>
<dbReference type="AlphaFoldDB" id="A0A6P1QRA1"/>
<proteinExistence type="predicted"/>
<name>A0A6P1QRA1_9FLAO</name>
<dbReference type="Proteomes" id="UP000464318">
    <property type="component" value="Chromosome"/>
</dbReference>
<protein>
    <submittedName>
        <fullName evidence="2">Uncharacterized protein</fullName>
    </submittedName>
</protein>
<reference evidence="2 3" key="1">
    <citation type="submission" date="2018-04" db="EMBL/GenBank/DDBJ databases">
        <title>Characteristic and Complete Genome Sequencing of A Novel Member of Infective Endocarditis Causative Bacteria: Bergeyella cardium QL-PH.</title>
        <authorList>
            <person name="Pan H."/>
            <person name="Sun E."/>
            <person name="Zhang Y."/>
        </authorList>
    </citation>
    <scope>NUCLEOTIDE SEQUENCE [LARGE SCALE GENOMIC DNA]</scope>
    <source>
        <strain evidence="2 3">HPQL</strain>
    </source>
</reference>
<dbReference type="RefSeq" id="WP_160223722.1">
    <property type="nucleotide sequence ID" value="NZ_CP029149.1"/>
</dbReference>
<gene>
    <name evidence="2" type="ORF">DBX24_01230</name>
</gene>
<evidence type="ECO:0000313" key="3">
    <source>
        <dbReference type="Proteomes" id="UP000464318"/>
    </source>
</evidence>
<keyword evidence="3" id="KW-1185">Reference proteome</keyword>
<dbReference type="KEGG" id="bcad:DBX24_01230"/>
<evidence type="ECO:0000256" key="1">
    <source>
        <dbReference type="SAM" id="MobiDB-lite"/>
    </source>
</evidence>